<reference evidence="11 12" key="1">
    <citation type="submission" date="2018-02" db="EMBL/GenBank/DDBJ databases">
        <title>Draft genome of wild Prunus yedoensis var. nudiflora.</title>
        <authorList>
            <person name="Baek S."/>
            <person name="Kim J.-H."/>
            <person name="Choi K."/>
            <person name="Kim G.-B."/>
            <person name="Cho A."/>
            <person name="Jang H."/>
            <person name="Shin C.-H."/>
            <person name="Yu H.-J."/>
            <person name="Mun J.-H."/>
        </authorList>
    </citation>
    <scope>NUCLEOTIDE SEQUENCE [LARGE SCALE GENOMIC DNA]</scope>
    <source>
        <strain evidence="12">cv. Jeju island</strain>
        <tissue evidence="11">Leaf</tissue>
    </source>
</reference>
<evidence type="ECO:0000256" key="4">
    <source>
        <dbReference type="ARBA" id="ARBA00022741"/>
    </source>
</evidence>
<organism evidence="11 12">
    <name type="scientific">Prunus yedoensis var. nudiflora</name>
    <dbReference type="NCBI Taxonomy" id="2094558"/>
    <lineage>
        <taxon>Eukaryota</taxon>
        <taxon>Viridiplantae</taxon>
        <taxon>Streptophyta</taxon>
        <taxon>Embryophyta</taxon>
        <taxon>Tracheophyta</taxon>
        <taxon>Spermatophyta</taxon>
        <taxon>Magnoliopsida</taxon>
        <taxon>eudicotyledons</taxon>
        <taxon>Gunneridae</taxon>
        <taxon>Pentapetalae</taxon>
        <taxon>rosids</taxon>
        <taxon>fabids</taxon>
        <taxon>Rosales</taxon>
        <taxon>Rosaceae</taxon>
        <taxon>Amygdaloideae</taxon>
        <taxon>Amygdaleae</taxon>
        <taxon>Prunus</taxon>
    </lineage>
</organism>
<dbReference type="InterPro" id="IPR027417">
    <property type="entry name" value="P-loop_NTPase"/>
</dbReference>
<dbReference type="STRING" id="2094558.A0A314U9I7"/>
<evidence type="ECO:0000256" key="5">
    <source>
        <dbReference type="ARBA" id="ARBA00022840"/>
    </source>
</evidence>
<evidence type="ECO:0000256" key="6">
    <source>
        <dbReference type="ARBA" id="ARBA00022989"/>
    </source>
</evidence>
<dbReference type="GO" id="GO:0016020">
    <property type="term" value="C:membrane"/>
    <property type="evidence" value="ECO:0007669"/>
    <property type="project" value="UniProtKB-SubCell"/>
</dbReference>
<dbReference type="InterPro" id="IPR003439">
    <property type="entry name" value="ABC_transporter-like_ATP-bd"/>
</dbReference>
<dbReference type="FunFam" id="3.40.50.300:FF:003872">
    <property type="entry name" value="Multidrug resistance associated protein, putative"/>
    <property type="match status" value="1"/>
</dbReference>
<dbReference type="InterPro" id="IPR017871">
    <property type="entry name" value="ABC_transporter-like_CS"/>
</dbReference>
<feature type="transmembrane region" description="Helical" evidence="8">
    <location>
        <begin position="326"/>
        <end position="346"/>
    </location>
</feature>
<dbReference type="Pfam" id="PF00005">
    <property type="entry name" value="ABC_tran"/>
    <property type="match status" value="1"/>
</dbReference>
<comment type="caution">
    <text evidence="11">The sequence shown here is derived from an EMBL/GenBank/DDBJ whole genome shotgun (WGS) entry which is preliminary data.</text>
</comment>
<proteinExistence type="predicted"/>
<evidence type="ECO:0000313" key="11">
    <source>
        <dbReference type="EMBL" id="PQM33366.1"/>
    </source>
</evidence>
<dbReference type="GO" id="GO:0016887">
    <property type="term" value="F:ATP hydrolysis activity"/>
    <property type="evidence" value="ECO:0007669"/>
    <property type="project" value="InterPro"/>
</dbReference>
<dbReference type="Proteomes" id="UP000250321">
    <property type="component" value="Unassembled WGS sequence"/>
</dbReference>
<keyword evidence="12" id="KW-1185">Reference proteome</keyword>
<dbReference type="PANTHER" id="PTHR24223">
    <property type="entry name" value="ATP-BINDING CASSETTE SUB-FAMILY C"/>
    <property type="match status" value="1"/>
</dbReference>
<dbReference type="CDD" id="cd03250">
    <property type="entry name" value="ABCC_MRP_domain1"/>
    <property type="match status" value="1"/>
</dbReference>
<feature type="domain" description="ABC transmembrane type-1" evidence="10">
    <location>
        <begin position="116"/>
        <end position="382"/>
    </location>
</feature>
<gene>
    <name evidence="11" type="ORF">Pyn_05447</name>
</gene>
<dbReference type="CDD" id="cd18579">
    <property type="entry name" value="ABC_6TM_ABCC_D1"/>
    <property type="match status" value="1"/>
</dbReference>
<protein>
    <submittedName>
        <fullName evidence="11">ABC transporter C family member 8-like isoform X2</fullName>
    </submittedName>
</protein>
<dbReference type="SUPFAM" id="SSF52540">
    <property type="entry name" value="P-loop containing nucleoside triphosphate hydrolases"/>
    <property type="match status" value="1"/>
</dbReference>
<evidence type="ECO:0000256" key="1">
    <source>
        <dbReference type="ARBA" id="ARBA00004141"/>
    </source>
</evidence>
<dbReference type="Gene3D" id="1.20.1560.10">
    <property type="entry name" value="ABC transporter type 1, transmembrane domain"/>
    <property type="match status" value="1"/>
</dbReference>
<dbReference type="InterPro" id="IPR036640">
    <property type="entry name" value="ABC1_TM_sf"/>
</dbReference>
<evidence type="ECO:0000256" key="3">
    <source>
        <dbReference type="ARBA" id="ARBA00022692"/>
    </source>
</evidence>
<dbReference type="SUPFAM" id="SSF90123">
    <property type="entry name" value="ABC transporter transmembrane region"/>
    <property type="match status" value="1"/>
</dbReference>
<name>A0A314U9I7_PRUYE</name>
<evidence type="ECO:0000256" key="2">
    <source>
        <dbReference type="ARBA" id="ARBA00022448"/>
    </source>
</evidence>
<feature type="domain" description="ABC transporter" evidence="9">
    <location>
        <begin position="297"/>
        <end position="555"/>
    </location>
</feature>
<keyword evidence="3 8" id="KW-0812">Transmembrane</keyword>
<keyword evidence="4" id="KW-0547">Nucleotide-binding</keyword>
<evidence type="ECO:0000256" key="7">
    <source>
        <dbReference type="ARBA" id="ARBA00023136"/>
    </source>
</evidence>
<evidence type="ECO:0000259" key="9">
    <source>
        <dbReference type="PROSITE" id="PS50893"/>
    </source>
</evidence>
<dbReference type="GO" id="GO:0005524">
    <property type="term" value="F:ATP binding"/>
    <property type="evidence" value="ECO:0007669"/>
    <property type="project" value="UniProtKB-KW"/>
</dbReference>
<sequence>MIILIVFLGNGNAGRTFSWICGGELELGSEPLLDKKSSGKSQKTKLEHASFLSKLTFAWINPLLNLGSSKTLALEDIPSLVSEDEAALAYQNFAYTWDSLSRERSSSSTRNISVGVSPLLLYAFVNYSNSDEENLYEGLTIVGCLILSKVVESLSQRHWFFDSRRCEMRMRSALMVAVYQKQLKLSSLGRRRHSAGEIVNYIAVDAYRIGEFPWWLHTTWSNALQVFLAIGVLFWVVGLGALPGMIPLFICGLLNVPFAKALQKCQSQFMIAQDERLRATSEILNSMKIIKLQSWEEKFKNYVDSLREREFKWLSDSQFKKAYGTLMYWMSPTVISSVIFLGCILFKSAPLNASTIFTVLAALRSIGDPVRLMPEALSVMIQVKVDVFGTLAYVSQTSWIQSGTLRDNILYGRPMDESKYDKAIKACALDKDIDSFDHGDLTEIGQRGLNMSGGQKQRIQLARAVYSDADIYLLDDPFSAVDAHTAAILFHLRMEHLDCVMAALARKTVILVTYQVEFISEVDKILVMEGGKVTQSGRYESLLTVGTAFEQLVNAHKDAVTTLGPSNYQSQGESEKGDMVRRKEPHGAYLLQITVKGIFL</sequence>
<keyword evidence="6 8" id="KW-1133">Transmembrane helix</keyword>
<dbReference type="InterPro" id="IPR011527">
    <property type="entry name" value="ABC1_TM_dom"/>
</dbReference>
<dbReference type="AlphaFoldDB" id="A0A314U9I7"/>
<dbReference type="Gene3D" id="3.40.50.300">
    <property type="entry name" value="P-loop containing nucleotide triphosphate hydrolases"/>
    <property type="match status" value="1"/>
</dbReference>
<dbReference type="PROSITE" id="PS50893">
    <property type="entry name" value="ABC_TRANSPORTER_2"/>
    <property type="match status" value="1"/>
</dbReference>
<dbReference type="OrthoDB" id="6500128at2759"/>
<keyword evidence="2" id="KW-0813">Transport</keyword>
<evidence type="ECO:0000259" key="10">
    <source>
        <dbReference type="PROSITE" id="PS50929"/>
    </source>
</evidence>
<evidence type="ECO:0000256" key="8">
    <source>
        <dbReference type="SAM" id="Phobius"/>
    </source>
</evidence>
<accession>A0A314U9I7</accession>
<dbReference type="FunFam" id="1.20.1560.10:FF:000003">
    <property type="entry name" value="ABC transporter C family member 10"/>
    <property type="match status" value="1"/>
</dbReference>
<dbReference type="PANTHER" id="PTHR24223:SF108">
    <property type="entry name" value="ABC TRANSPORTER C FAMILY MEMBER 8"/>
    <property type="match status" value="1"/>
</dbReference>
<dbReference type="EMBL" id="PJQY01003930">
    <property type="protein sequence ID" value="PQM33366.1"/>
    <property type="molecule type" value="Genomic_DNA"/>
</dbReference>
<dbReference type="InterPro" id="IPR044746">
    <property type="entry name" value="ABCC_6TM_D1"/>
</dbReference>
<keyword evidence="7 8" id="KW-0472">Membrane</keyword>
<dbReference type="PROSITE" id="PS50929">
    <property type="entry name" value="ABC_TM1F"/>
    <property type="match status" value="1"/>
</dbReference>
<comment type="subcellular location">
    <subcellularLocation>
        <location evidence="1">Membrane</location>
        <topology evidence="1">Multi-pass membrane protein</topology>
    </subcellularLocation>
</comment>
<dbReference type="Pfam" id="PF00664">
    <property type="entry name" value="ABC_membrane"/>
    <property type="match status" value="1"/>
</dbReference>
<feature type="transmembrane region" description="Helical" evidence="8">
    <location>
        <begin position="226"/>
        <end position="250"/>
    </location>
</feature>
<dbReference type="PROSITE" id="PS00211">
    <property type="entry name" value="ABC_TRANSPORTER_1"/>
    <property type="match status" value="1"/>
</dbReference>
<keyword evidence="5" id="KW-0067">ATP-binding</keyword>
<evidence type="ECO:0000313" key="12">
    <source>
        <dbReference type="Proteomes" id="UP000250321"/>
    </source>
</evidence>
<dbReference type="GO" id="GO:0140359">
    <property type="term" value="F:ABC-type transporter activity"/>
    <property type="evidence" value="ECO:0007669"/>
    <property type="project" value="InterPro"/>
</dbReference>
<dbReference type="InterPro" id="IPR050173">
    <property type="entry name" value="ABC_transporter_C-like"/>
</dbReference>